<keyword evidence="1" id="KW-0408">Iron</keyword>
<evidence type="ECO:0000313" key="3">
    <source>
        <dbReference type="EMBL" id="MFD1262056.1"/>
    </source>
</evidence>
<dbReference type="Proteomes" id="UP001597158">
    <property type="component" value="Unassembled WGS sequence"/>
</dbReference>
<dbReference type="InterPro" id="IPR038157">
    <property type="entry name" value="FeoA_core_dom"/>
</dbReference>
<dbReference type="SUPFAM" id="SSF50037">
    <property type="entry name" value="C-terminal domain of transcriptional repressors"/>
    <property type="match status" value="1"/>
</dbReference>
<dbReference type="Pfam" id="PF04023">
    <property type="entry name" value="FeoA"/>
    <property type="match status" value="1"/>
</dbReference>
<dbReference type="RefSeq" id="WP_002929597.1">
    <property type="nucleotide sequence ID" value="NZ_JARQZE010000001.1"/>
</dbReference>
<evidence type="ECO:0000313" key="4">
    <source>
        <dbReference type="Proteomes" id="UP001597158"/>
    </source>
</evidence>
<organism evidence="3 4">
    <name type="scientific">Thauera mechernichensis</name>
    <dbReference type="NCBI Taxonomy" id="82788"/>
    <lineage>
        <taxon>Bacteria</taxon>
        <taxon>Pseudomonadati</taxon>
        <taxon>Pseudomonadota</taxon>
        <taxon>Betaproteobacteria</taxon>
        <taxon>Rhodocyclales</taxon>
        <taxon>Zoogloeaceae</taxon>
        <taxon>Thauera</taxon>
    </lineage>
</organism>
<comment type="caution">
    <text evidence="3">The sequence shown here is derived from an EMBL/GenBank/DDBJ whole genome shotgun (WGS) entry which is preliminary data.</text>
</comment>
<protein>
    <submittedName>
        <fullName evidence="3">Ferrous iron transport protein A</fullName>
    </submittedName>
</protein>
<dbReference type="Gene3D" id="2.30.30.90">
    <property type="match status" value="1"/>
</dbReference>
<dbReference type="InterPro" id="IPR053184">
    <property type="entry name" value="FeoA-like"/>
</dbReference>
<accession>A0ABW3W7T8</accession>
<dbReference type="InterPro" id="IPR007167">
    <property type="entry name" value="Fe-transptr_FeoA-like"/>
</dbReference>
<feature type="domain" description="Ferrous iron transporter FeoA-like" evidence="2">
    <location>
        <begin position="10"/>
        <end position="80"/>
    </location>
</feature>
<reference evidence="4" key="1">
    <citation type="journal article" date="2019" name="Int. J. Syst. Evol. Microbiol.">
        <title>The Global Catalogue of Microorganisms (GCM) 10K type strain sequencing project: providing services to taxonomists for standard genome sequencing and annotation.</title>
        <authorList>
            <consortium name="The Broad Institute Genomics Platform"/>
            <consortium name="The Broad Institute Genome Sequencing Center for Infectious Disease"/>
            <person name="Wu L."/>
            <person name="Ma J."/>
        </authorList>
    </citation>
    <scope>NUCLEOTIDE SEQUENCE [LARGE SCALE GENOMIC DNA]</scope>
    <source>
        <strain evidence="4">CCUG 48884</strain>
    </source>
</reference>
<sequence>MSHPDRSSAFPLAMAAEGEAVCVVAILGGSAMALRVAEIGLNVGSELVVRQRQGGGLVVGRGETRFALGAGMAHKILVARAGA</sequence>
<dbReference type="PANTHER" id="PTHR43151:SF1">
    <property type="entry name" value="SSR2333 PROTEIN"/>
    <property type="match status" value="1"/>
</dbReference>
<dbReference type="InterPro" id="IPR008988">
    <property type="entry name" value="Transcriptional_repressor_C"/>
</dbReference>
<dbReference type="SMART" id="SM00899">
    <property type="entry name" value="FeoA"/>
    <property type="match status" value="1"/>
</dbReference>
<gene>
    <name evidence="3" type="ORF">ACFQ4M_00580</name>
</gene>
<dbReference type="EMBL" id="JBHTMC010000001">
    <property type="protein sequence ID" value="MFD1262056.1"/>
    <property type="molecule type" value="Genomic_DNA"/>
</dbReference>
<evidence type="ECO:0000259" key="2">
    <source>
        <dbReference type="SMART" id="SM00899"/>
    </source>
</evidence>
<name>A0ABW3W7T8_9RHOO</name>
<dbReference type="PANTHER" id="PTHR43151">
    <property type="entry name" value="FEOA FAMILY PROTEIN"/>
    <property type="match status" value="1"/>
</dbReference>
<proteinExistence type="predicted"/>
<evidence type="ECO:0000256" key="1">
    <source>
        <dbReference type="ARBA" id="ARBA00023004"/>
    </source>
</evidence>
<keyword evidence="4" id="KW-1185">Reference proteome</keyword>